<feature type="signal peptide" evidence="10">
    <location>
        <begin position="1"/>
        <end position="19"/>
    </location>
</feature>
<evidence type="ECO:0000256" key="9">
    <source>
        <dbReference type="SAM" id="Coils"/>
    </source>
</evidence>
<dbReference type="InterPro" id="IPR000753">
    <property type="entry name" value="Clusterin-like"/>
</dbReference>
<dbReference type="AlphaFoldDB" id="A0AAY4A4C2"/>
<keyword evidence="7" id="KW-0325">Glycoprotein</keyword>
<reference evidence="13 14" key="1">
    <citation type="submission" date="2020-06" db="EMBL/GenBank/DDBJ databases">
        <authorList>
            <consortium name="Wellcome Sanger Institute Data Sharing"/>
        </authorList>
    </citation>
    <scope>NUCLEOTIDE SEQUENCE [LARGE SCALE GENOMIC DNA]</scope>
</reference>
<dbReference type="SMART" id="SM00030">
    <property type="entry name" value="CLb"/>
    <property type="match status" value="1"/>
</dbReference>
<reference evidence="13" key="2">
    <citation type="submission" date="2025-08" db="UniProtKB">
        <authorList>
            <consortium name="Ensembl"/>
        </authorList>
    </citation>
    <scope>IDENTIFICATION</scope>
</reference>
<keyword evidence="4 10" id="KW-0732">Signal</keyword>
<evidence type="ECO:0000256" key="5">
    <source>
        <dbReference type="ARBA" id="ARBA00023054"/>
    </source>
</evidence>
<dbReference type="Pfam" id="PF01093">
    <property type="entry name" value="Clusterin"/>
    <property type="match status" value="1"/>
</dbReference>
<proteinExistence type="inferred from homology"/>
<protein>
    <recommendedName>
        <fullName evidence="8">Clusterin</fullName>
    </recommendedName>
</protein>
<keyword evidence="6" id="KW-1015">Disulfide bond</keyword>
<feature type="chain" id="PRO_5044191115" description="Clusterin" evidence="10">
    <location>
        <begin position="20"/>
        <end position="450"/>
    </location>
</feature>
<accession>A0AAY4A4C2</accession>
<reference evidence="13" key="3">
    <citation type="submission" date="2025-09" db="UniProtKB">
        <authorList>
            <consortium name="Ensembl"/>
        </authorList>
    </citation>
    <scope>IDENTIFICATION</scope>
</reference>
<comment type="subcellular location">
    <subcellularLocation>
        <location evidence="1">Secreted</location>
    </subcellularLocation>
</comment>
<feature type="domain" description="Clusterin N-terminal" evidence="11">
    <location>
        <begin position="26"/>
        <end position="239"/>
    </location>
</feature>
<comment type="similarity">
    <text evidence="2 8">Belongs to the clusterin family.</text>
</comment>
<evidence type="ECO:0000313" key="13">
    <source>
        <dbReference type="Ensembl" id="ENSDCDP00010003639.1"/>
    </source>
</evidence>
<dbReference type="SMART" id="SM00035">
    <property type="entry name" value="CLa"/>
    <property type="match status" value="1"/>
</dbReference>
<evidence type="ECO:0000259" key="12">
    <source>
        <dbReference type="SMART" id="SM00035"/>
    </source>
</evidence>
<sequence length="450" mass="51035">MRALVASLVLVVSAGVLHCTPEGSVKGLGAEELRRLNLEGERYVDEEVRKTLYGVQQMKEIMTKNEEKHEHLMKSLKYTNSKKSGAAQLAQEVEQKLEEAEQQCRASVGAGSWEECQPCLEDVCRTFYTSTCRRGFSGFTNRMENFFRRMSSRFSPRRTNLTTETPDQQVMRMEDAFSLLRAKVNTLLDCSYTLAARMNQRLDQALRQAFFPQGQPSQSEVVLQLADGQLDPGFVKGVGLDQVLDSFFDFGRSVVEQFGAAITQVHSDFKGALEEERKNERTAFPRFLQNRRLCRDLRRRSSECWRLQHKCESCQGTVLTECPGVQELHVELDEASEVLQASQQRYEEVLDIVQRHTDETVTWLGNMAADLDWVAELVKNNTTPENVFSIFTIAPDSGGDSMAVDVNILNSPTFTISIPGDLEVQDPAFIQYVAKEALDIYKQKVRHEDT</sequence>
<evidence type="ECO:0000256" key="2">
    <source>
        <dbReference type="ARBA" id="ARBA00010069"/>
    </source>
</evidence>
<keyword evidence="3" id="KW-0964">Secreted</keyword>
<dbReference type="RefSeq" id="XP_028831548.1">
    <property type="nucleotide sequence ID" value="XM_028975715.1"/>
</dbReference>
<dbReference type="GO" id="GO:0005615">
    <property type="term" value="C:extracellular space"/>
    <property type="evidence" value="ECO:0007669"/>
    <property type="project" value="TreeGrafter"/>
</dbReference>
<feature type="coiled-coil region" evidence="9">
    <location>
        <begin position="83"/>
        <end position="110"/>
    </location>
</feature>
<keyword evidence="14" id="KW-1185">Reference proteome</keyword>
<name>A0AAY4A4C2_9TELE</name>
<evidence type="ECO:0000256" key="10">
    <source>
        <dbReference type="SAM" id="SignalP"/>
    </source>
</evidence>
<keyword evidence="5 9" id="KW-0175">Coiled coil</keyword>
<dbReference type="PANTHER" id="PTHR10970">
    <property type="entry name" value="CLUSTERIN"/>
    <property type="match status" value="1"/>
</dbReference>
<dbReference type="InterPro" id="IPR016014">
    <property type="entry name" value="Clusterin_N"/>
</dbReference>
<gene>
    <name evidence="13" type="primary">CLUL1</name>
</gene>
<dbReference type="PANTHER" id="PTHR10970:SF2">
    <property type="entry name" value="CLUSTERIN-LIKE PROTEIN 1"/>
    <property type="match status" value="1"/>
</dbReference>
<evidence type="ECO:0000256" key="7">
    <source>
        <dbReference type="ARBA" id="ARBA00023180"/>
    </source>
</evidence>
<dbReference type="GeneID" id="114787825"/>
<dbReference type="GO" id="GO:0005634">
    <property type="term" value="C:nucleus"/>
    <property type="evidence" value="ECO:0007669"/>
    <property type="project" value="TreeGrafter"/>
</dbReference>
<evidence type="ECO:0000313" key="14">
    <source>
        <dbReference type="Proteomes" id="UP000694580"/>
    </source>
</evidence>
<evidence type="ECO:0000256" key="6">
    <source>
        <dbReference type="ARBA" id="ARBA00023157"/>
    </source>
</evidence>
<dbReference type="GeneTree" id="ENSGT00530000063668"/>
<dbReference type="Ensembl" id="ENSDCDT00010003780.1">
    <property type="protein sequence ID" value="ENSDCDP00010003639.1"/>
    <property type="gene ID" value="ENSDCDG00010001660.1"/>
</dbReference>
<evidence type="ECO:0000256" key="4">
    <source>
        <dbReference type="ARBA" id="ARBA00022729"/>
    </source>
</evidence>
<dbReference type="InterPro" id="IPR016015">
    <property type="entry name" value="Clusterin_C"/>
</dbReference>
<evidence type="ECO:0000256" key="3">
    <source>
        <dbReference type="ARBA" id="ARBA00022525"/>
    </source>
</evidence>
<evidence type="ECO:0000256" key="8">
    <source>
        <dbReference type="RuleBase" id="RU000629"/>
    </source>
</evidence>
<feature type="domain" description="Clusterin C-terminal" evidence="12">
    <location>
        <begin position="236"/>
        <end position="442"/>
    </location>
</feature>
<dbReference type="Proteomes" id="UP000694580">
    <property type="component" value="Chromosome 4"/>
</dbReference>
<dbReference type="GO" id="GO:0051787">
    <property type="term" value="F:misfolded protein binding"/>
    <property type="evidence" value="ECO:0007669"/>
    <property type="project" value="TreeGrafter"/>
</dbReference>
<organism evidence="13 14">
    <name type="scientific">Denticeps clupeoides</name>
    <name type="common">denticle herring</name>
    <dbReference type="NCBI Taxonomy" id="299321"/>
    <lineage>
        <taxon>Eukaryota</taxon>
        <taxon>Metazoa</taxon>
        <taxon>Chordata</taxon>
        <taxon>Craniata</taxon>
        <taxon>Vertebrata</taxon>
        <taxon>Euteleostomi</taxon>
        <taxon>Actinopterygii</taxon>
        <taxon>Neopterygii</taxon>
        <taxon>Teleostei</taxon>
        <taxon>Clupei</taxon>
        <taxon>Clupeiformes</taxon>
        <taxon>Denticipitoidei</taxon>
        <taxon>Denticipitidae</taxon>
        <taxon>Denticeps</taxon>
    </lineage>
</organism>
<evidence type="ECO:0000259" key="11">
    <source>
        <dbReference type="SMART" id="SM00030"/>
    </source>
</evidence>
<evidence type="ECO:0000256" key="1">
    <source>
        <dbReference type="ARBA" id="ARBA00004613"/>
    </source>
</evidence>